<name>E4X9H5_OIKDI</name>
<dbReference type="OrthoDB" id="10316710at2759"/>
<feature type="region of interest" description="Disordered" evidence="1">
    <location>
        <begin position="21"/>
        <end position="43"/>
    </location>
</feature>
<dbReference type="InParanoid" id="E4X9H5"/>
<protein>
    <submittedName>
        <fullName evidence="2">Uncharacterized protein</fullName>
    </submittedName>
</protein>
<organism evidence="2 3">
    <name type="scientific">Oikopleura dioica</name>
    <name type="common">Tunicate</name>
    <dbReference type="NCBI Taxonomy" id="34765"/>
    <lineage>
        <taxon>Eukaryota</taxon>
        <taxon>Metazoa</taxon>
        <taxon>Chordata</taxon>
        <taxon>Tunicata</taxon>
        <taxon>Appendicularia</taxon>
        <taxon>Copelata</taxon>
        <taxon>Oikopleuridae</taxon>
        <taxon>Oikopleura</taxon>
    </lineage>
</organism>
<keyword evidence="3" id="KW-1185">Reference proteome</keyword>
<reference evidence="2 3" key="1">
    <citation type="journal article" date="2010" name="Science">
        <title>Plasticity of animal genome architecture unmasked by rapid evolution of a pelagic tunicate.</title>
        <authorList>
            <person name="Denoeud F."/>
            <person name="Henriet S."/>
            <person name="Mungpakdee S."/>
            <person name="Aury J.M."/>
            <person name="Da Silva C."/>
            <person name="Brinkmann H."/>
            <person name="Mikhaleva J."/>
            <person name="Olsen L.C."/>
            <person name="Jubin C."/>
            <person name="Canestro C."/>
            <person name="Bouquet J.M."/>
            <person name="Danks G."/>
            <person name="Poulain J."/>
            <person name="Campsteijn C."/>
            <person name="Adamski M."/>
            <person name="Cross I."/>
            <person name="Yadetie F."/>
            <person name="Muffato M."/>
            <person name="Louis A."/>
            <person name="Butcher S."/>
            <person name="Tsagkogeorga G."/>
            <person name="Konrad A."/>
            <person name="Singh S."/>
            <person name="Jensen M.F."/>
            <person name="Cong E.H."/>
            <person name="Eikeseth-Otteraa H."/>
            <person name="Noel B."/>
            <person name="Anthouard V."/>
            <person name="Porcel B.M."/>
            <person name="Kachouri-Lafond R."/>
            <person name="Nishino A."/>
            <person name="Ugolini M."/>
            <person name="Chourrout P."/>
            <person name="Nishida H."/>
            <person name="Aasland R."/>
            <person name="Huzurbazar S."/>
            <person name="Westhof E."/>
            <person name="Delsuc F."/>
            <person name="Lehrach H."/>
            <person name="Reinhardt R."/>
            <person name="Weissenbach J."/>
            <person name="Roy S.W."/>
            <person name="Artiguenave F."/>
            <person name="Postlethwait J.H."/>
            <person name="Manak J.R."/>
            <person name="Thompson E.M."/>
            <person name="Jaillon O."/>
            <person name="Du Pasquier L."/>
            <person name="Boudinot P."/>
            <person name="Liberles D.A."/>
            <person name="Volff J.N."/>
            <person name="Philippe H."/>
            <person name="Lenhard B."/>
            <person name="Roest Crollius H."/>
            <person name="Wincker P."/>
            <person name="Chourrout D."/>
        </authorList>
    </citation>
    <scope>NUCLEOTIDE SEQUENCE [LARGE SCALE GENOMIC DNA]</scope>
</reference>
<gene>
    <name evidence="2" type="ORF">GSOID_T00004527001</name>
</gene>
<dbReference type="Proteomes" id="UP000001307">
    <property type="component" value="Unassembled WGS sequence"/>
</dbReference>
<evidence type="ECO:0000256" key="1">
    <source>
        <dbReference type="SAM" id="MobiDB-lite"/>
    </source>
</evidence>
<proteinExistence type="predicted"/>
<evidence type="ECO:0000313" key="2">
    <source>
        <dbReference type="EMBL" id="CBY19104.1"/>
    </source>
</evidence>
<dbReference type="AlphaFoldDB" id="E4X9H5"/>
<accession>E4X9H5</accession>
<sequence>MTNAITSGRVFSVMMNQHSTQYTPIQPRPENAELSSSQESENLDIGLPNDFVNENLEDLFGFEGQHLGNQYVQETTTEIAEHPLVETPPPENLQSTLDFSNIAKNEPNAAPDATPVELVYPQHPLKANGISYFNEKGVLYTTHRLKDQKQVPFGIDGISESSHPNNIAFMYASIPGNHRDITICQKHAAEYQVRNNHFMNITFQGQPLLIEENIVIDGQYVRARRLPIVQDIGRDNDRTYHLMFNCTNSCLSNREERKKLTLNVVILNKYDRSVFKHLTQRVIISANAGRDAGVFKGSKRKSEAPAFDPSYKRERLEAIPSTQIQVKTPEGEFRPASIGERISARVGAYRNSLPESMPAVMVALKEKELEARIDALVRCTIETQQKIDAALET</sequence>
<dbReference type="EMBL" id="FN653030">
    <property type="protein sequence ID" value="CBY19104.1"/>
    <property type="molecule type" value="Genomic_DNA"/>
</dbReference>
<evidence type="ECO:0000313" key="3">
    <source>
        <dbReference type="Proteomes" id="UP000001307"/>
    </source>
</evidence>